<dbReference type="Proteomes" id="UP000218113">
    <property type="component" value="Unassembled WGS sequence"/>
</dbReference>
<accession>A0A2A4T756</accession>
<dbReference type="InterPro" id="IPR029063">
    <property type="entry name" value="SAM-dependent_MTases_sf"/>
</dbReference>
<dbReference type="PANTHER" id="PTHR34203">
    <property type="entry name" value="METHYLTRANSFERASE, FKBM FAMILY PROTEIN"/>
    <property type="match status" value="1"/>
</dbReference>
<dbReference type="PANTHER" id="PTHR34203:SF15">
    <property type="entry name" value="SLL1173 PROTEIN"/>
    <property type="match status" value="1"/>
</dbReference>
<dbReference type="Pfam" id="PF05050">
    <property type="entry name" value="Methyltransf_21"/>
    <property type="match status" value="1"/>
</dbReference>
<dbReference type="EMBL" id="NVSR01000015">
    <property type="protein sequence ID" value="PCI29368.1"/>
    <property type="molecule type" value="Genomic_DNA"/>
</dbReference>
<comment type="caution">
    <text evidence="2">The sequence shown here is derived from an EMBL/GenBank/DDBJ whole genome shotgun (WGS) entry which is preliminary data.</text>
</comment>
<dbReference type="AlphaFoldDB" id="A0A2A4T756"/>
<sequence length="284" mass="31801">MAVPKTARAKVAYVVNEFSRTFLKDPEFMRKTVKPVVLAGLKLLFGRRGIKVNIGGQGEVRMSPIFYFSNWENFGGQHNKGYASCVQACDGKQIFLDIGAHIGLYSLPISKRLSKDGRIFAFEPSSVNYKTLQDHIHMNQADSIIPLPHLVGAISLDQVDFYEDTDQISPMNSIACTSKTPIKVTRKKQISVDEFCQDMKIIPDVIKIDVEGAEIEVLKGAKKTLREHDPKIFLSVHPVHIKALGKTLDDLASIIEEIGYIPQTVEGKDNSDFHENECLLTKKR</sequence>
<protein>
    <recommendedName>
        <fullName evidence="1">Methyltransferase FkbM domain-containing protein</fullName>
    </recommendedName>
</protein>
<name>A0A2A4T756_9DELT</name>
<dbReference type="Gene3D" id="3.40.50.150">
    <property type="entry name" value="Vaccinia Virus protein VP39"/>
    <property type="match status" value="1"/>
</dbReference>
<evidence type="ECO:0000313" key="2">
    <source>
        <dbReference type="EMBL" id="PCI29368.1"/>
    </source>
</evidence>
<dbReference type="InterPro" id="IPR006342">
    <property type="entry name" value="FkbM_mtfrase"/>
</dbReference>
<dbReference type="InterPro" id="IPR052514">
    <property type="entry name" value="SAM-dependent_MTase"/>
</dbReference>
<proteinExistence type="predicted"/>
<organism evidence="2 3">
    <name type="scientific">SAR324 cluster bacterium</name>
    <dbReference type="NCBI Taxonomy" id="2024889"/>
    <lineage>
        <taxon>Bacteria</taxon>
        <taxon>Deltaproteobacteria</taxon>
        <taxon>SAR324 cluster</taxon>
    </lineage>
</organism>
<dbReference type="SUPFAM" id="SSF53335">
    <property type="entry name" value="S-adenosyl-L-methionine-dependent methyltransferases"/>
    <property type="match status" value="1"/>
</dbReference>
<reference evidence="3" key="1">
    <citation type="submission" date="2017-08" db="EMBL/GenBank/DDBJ databases">
        <title>A dynamic microbial community with high functional redundancy inhabits the cold, oxic subseafloor aquifer.</title>
        <authorList>
            <person name="Tully B.J."/>
            <person name="Wheat C.G."/>
            <person name="Glazer B.T."/>
            <person name="Huber J.A."/>
        </authorList>
    </citation>
    <scope>NUCLEOTIDE SEQUENCE [LARGE SCALE GENOMIC DNA]</scope>
</reference>
<gene>
    <name evidence="2" type="ORF">COB67_04235</name>
</gene>
<feature type="domain" description="Methyltransferase FkbM" evidence="1">
    <location>
        <begin position="97"/>
        <end position="261"/>
    </location>
</feature>
<dbReference type="NCBIfam" id="TIGR01444">
    <property type="entry name" value="fkbM_fam"/>
    <property type="match status" value="1"/>
</dbReference>
<evidence type="ECO:0000313" key="3">
    <source>
        <dbReference type="Proteomes" id="UP000218113"/>
    </source>
</evidence>
<evidence type="ECO:0000259" key="1">
    <source>
        <dbReference type="Pfam" id="PF05050"/>
    </source>
</evidence>